<protein>
    <submittedName>
        <fullName evidence="2">Uncharacterized protein</fullName>
    </submittedName>
</protein>
<name>A0A0C9MMF5_9FUNG</name>
<evidence type="ECO:0000313" key="3">
    <source>
        <dbReference type="Proteomes" id="UP000053815"/>
    </source>
</evidence>
<evidence type="ECO:0000256" key="1">
    <source>
        <dbReference type="SAM" id="MobiDB-lite"/>
    </source>
</evidence>
<reference evidence="2" key="1">
    <citation type="submission" date="2014-09" db="EMBL/GenBank/DDBJ databases">
        <title>Draft genome sequence of an oleaginous Mucoromycotina fungus Mucor ambiguus NBRC6742.</title>
        <authorList>
            <person name="Takeda I."/>
            <person name="Yamane N."/>
            <person name="Morita T."/>
            <person name="Tamano K."/>
            <person name="Machida M."/>
            <person name="Baker S."/>
            <person name="Koike H."/>
        </authorList>
    </citation>
    <scope>NUCLEOTIDE SEQUENCE</scope>
    <source>
        <strain evidence="2">NBRC 6742</strain>
    </source>
</reference>
<sequence>MYKNWQEQGLSSFTAIRWYRVEEVIQYLHDLRRYIIYTPGKMSSAYMPMLQKGDSQGCDEHGQGTEDHGMPQRQAHEHKQGLPAKENQRFPSHEVYICEAIGEWGLKLDRLALMSSVMVNTNRLERGYSHVDTVGDLEEHVMVMLHGLKRMIVDRVDFVSRQQFEARYDLNWQAEEQEAYEQTPQQNHHQLSSISESINSNHVKREETSSRDTTGSGASTPQYRSMSSNHSDGTVDLTSNPPS</sequence>
<accession>A0A0C9MMF5</accession>
<dbReference type="InterPro" id="IPR001337">
    <property type="entry name" value="TMV-like_coat"/>
</dbReference>
<dbReference type="Proteomes" id="UP000053815">
    <property type="component" value="Unassembled WGS sequence"/>
</dbReference>
<feature type="compositionally biased region" description="Polar residues" evidence="1">
    <location>
        <begin position="211"/>
        <end position="243"/>
    </location>
</feature>
<feature type="compositionally biased region" description="Basic and acidic residues" evidence="1">
    <location>
        <begin position="58"/>
        <end position="86"/>
    </location>
</feature>
<evidence type="ECO:0000313" key="2">
    <source>
        <dbReference type="EMBL" id="GAN04282.1"/>
    </source>
</evidence>
<feature type="region of interest" description="Disordered" evidence="1">
    <location>
        <begin position="178"/>
        <end position="243"/>
    </location>
</feature>
<proteinExistence type="predicted"/>
<dbReference type="EMBL" id="DF836348">
    <property type="protein sequence ID" value="GAN04282.1"/>
    <property type="molecule type" value="Genomic_DNA"/>
</dbReference>
<organism evidence="2">
    <name type="scientific">Mucor ambiguus</name>
    <dbReference type="NCBI Taxonomy" id="91626"/>
    <lineage>
        <taxon>Eukaryota</taxon>
        <taxon>Fungi</taxon>
        <taxon>Fungi incertae sedis</taxon>
        <taxon>Mucoromycota</taxon>
        <taxon>Mucoromycotina</taxon>
        <taxon>Mucoromycetes</taxon>
        <taxon>Mucorales</taxon>
        <taxon>Mucorineae</taxon>
        <taxon>Mucoraceae</taxon>
        <taxon>Mucor</taxon>
    </lineage>
</organism>
<keyword evidence="3" id="KW-1185">Reference proteome</keyword>
<dbReference type="AlphaFoldDB" id="A0A0C9MMF5"/>
<dbReference type="OrthoDB" id="2237965at2759"/>
<feature type="region of interest" description="Disordered" evidence="1">
    <location>
        <begin position="52"/>
        <end position="86"/>
    </location>
</feature>
<dbReference type="GO" id="GO:0005198">
    <property type="term" value="F:structural molecule activity"/>
    <property type="evidence" value="ECO:0007669"/>
    <property type="project" value="InterPro"/>
</dbReference>
<gene>
    <name evidence="2" type="ORF">MAM1_0059d03742</name>
</gene>
<feature type="compositionally biased region" description="Polar residues" evidence="1">
    <location>
        <begin position="180"/>
        <end position="201"/>
    </location>
</feature>
<dbReference type="Pfam" id="PF00721">
    <property type="entry name" value="TMV_coat"/>
    <property type="match status" value="1"/>
</dbReference>